<dbReference type="EC" id="3.8.1.5" evidence="2"/>
<dbReference type="Gene3D" id="3.40.50.1820">
    <property type="entry name" value="alpha/beta hydrolase"/>
    <property type="match status" value="1"/>
</dbReference>
<dbReference type="Pfam" id="PF00561">
    <property type="entry name" value="Abhydrolase_1"/>
    <property type="match status" value="1"/>
</dbReference>
<dbReference type="Proteomes" id="UP000675121">
    <property type="component" value="Unassembled WGS sequence"/>
</dbReference>
<dbReference type="GO" id="GO:0018786">
    <property type="term" value="F:haloalkane dehalogenase activity"/>
    <property type="evidence" value="ECO:0007669"/>
    <property type="project" value="UniProtKB-EC"/>
</dbReference>
<dbReference type="InterPro" id="IPR029058">
    <property type="entry name" value="AB_hydrolase_fold"/>
</dbReference>
<reference evidence="2" key="1">
    <citation type="submission" date="2021-02" db="EMBL/GenBank/DDBJ databases">
        <authorList>
            <person name="Vanwijnsberghe S."/>
        </authorList>
    </citation>
    <scope>NUCLEOTIDE SEQUENCE</scope>
    <source>
        <strain evidence="2">R-70211</strain>
    </source>
</reference>
<accession>A0A9N8MMZ1</accession>
<dbReference type="InterPro" id="IPR051340">
    <property type="entry name" value="Haloalkane_dehalogenase"/>
</dbReference>
<dbReference type="AlphaFoldDB" id="A0A9N8MMZ1"/>
<evidence type="ECO:0000313" key="2">
    <source>
        <dbReference type="EMBL" id="CAE6873985.1"/>
    </source>
</evidence>
<proteinExistence type="predicted"/>
<sequence length="122" mass="13629">MTSTRTGMRYHSIEIDGLDIFYREAGPRDAPVILLLHGFPSSSRMYETLMPLLARDYRLIAPDYQTNVERYPLSSRNPASEAVIDRDIGHTGCPAMRNRTIARAADQLFECSVGGGKPVLVE</sequence>
<keyword evidence="2" id="KW-0378">Hydrolase</keyword>
<evidence type="ECO:0000259" key="1">
    <source>
        <dbReference type="Pfam" id="PF00561"/>
    </source>
</evidence>
<evidence type="ECO:0000313" key="3">
    <source>
        <dbReference type="Proteomes" id="UP000675121"/>
    </source>
</evidence>
<gene>
    <name evidence="2" type="primary">dhaA_1</name>
    <name evidence="2" type="ORF">R70211_01510</name>
</gene>
<comment type="caution">
    <text evidence="2">The sequence shown here is derived from an EMBL/GenBank/DDBJ whole genome shotgun (WGS) entry which is preliminary data.</text>
</comment>
<dbReference type="EMBL" id="CAJNAS010000003">
    <property type="protein sequence ID" value="CAE6873985.1"/>
    <property type="molecule type" value="Genomic_DNA"/>
</dbReference>
<dbReference type="PANTHER" id="PTHR42977:SF1">
    <property type="entry name" value="BLR6576 PROTEIN"/>
    <property type="match status" value="1"/>
</dbReference>
<dbReference type="PANTHER" id="PTHR42977">
    <property type="entry name" value="HYDROLASE-RELATED"/>
    <property type="match status" value="1"/>
</dbReference>
<dbReference type="GO" id="GO:0004301">
    <property type="term" value="F:epoxide hydrolase activity"/>
    <property type="evidence" value="ECO:0007669"/>
    <property type="project" value="TreeGrafter"/>
</dbReference>
<keyword evidence="3" id="KW-1185">Reference proteome</keyword>
<dbReference type="InterPro" id="IPR000073">
    <property type="entry name" value="AB_hydrolase_1"/>
</dbReference>
<protein>
    <submittedName>
        <fullName evidence="2">Haloalkane dehalogenase</fullName>
        <ecNumber evidence="2">3.8.1.5</ecNumber>
    </submittedName>
</protein>
<feature type="domain" description="AB hydrolase-1" evidence="1">
    <location>
        <begin position="31"/>
        <end position="63"/>
    </location>
</feature>
<organism evidence="2 3">
    <name type="scientific">Paraburkholderia domus</name>
    <dbReference type="NCBI Taxonomy" id="2793075"/>
    <lineage>
        <taxon>Bacteria</taxon>
        <taxon>Pseudomonadati</taxon>
        <taxon>Pseudomonadota</taxon>
        <taxon>Betaproteobacteria</taxon>
        <taxon>Burkholderiales</taxon>
        <taxon>Burkholderiaceae</taxon>
        <taxon>Paraburkholderia</taxon>
    </lineage>
</organism>
<dbReference type="SUPFAM" id="SSF53474">
    <property type="entry name" value="alpha/beta-Hydrolases"/>
    <property type="match status" value="1"/>
</dbReference>
<name>A0A9N8MMZ1_9BURK</name>